<proteinExistence type="predicted"/>
<organism evidence="1 2">
    <name type="scientific">Eumeta variegata</name>
    <name type="common">Bagworm moth</name>
    <name type="synonym">Eumeta japonica</name>
    <dbReference type="NCBI Taxonomy" id="151549"/>
    <lineage>
        <taxon>Eukaryota</taxon>
        <taxon>Metazoa</taxon>
        <taxon>Ecdysozoa</taxon>
        <taxon>Arthropoda</taxon>
        <taxon>Hexapoda</taxon>
        <taxon>Insecta</taxon>
        <taxon>Pterygota</taxon>
        <taxon>Neoptera</taxon>
        <taxon>Endopterygota</taxon>
        <taxon>Lepidoptera</taxon>
        <taxon>Glossata</taxon>
        <taxon>Ditrysia</taxon>
        <taxon>Tineoidea</taxon>
        <taxon>Psychidae</taxon>
        <taxon>Oiketicinae</taxon>
        <taxon>Eumeta</taxon>
    </lineage>
</organism>
<dbReference type="Proteomes" id="UP000299102">
    <property type="component" value="Unassembled WGS sequence"/>
</dbReference>
<protein>
    <submittedName>
        <fullName evidence="1">Uncharacterized protein</fullName>
    </submittedName>
</protein>
<dbReference type="AlphaFoldDB" id="A0A4C1YVM9"/>
<evidence type="ECO:0000313" key="1">
    <source>
        <dbReference type="EMBL" id="GBP80188.1"/>
    </source>
</evidence>
<gene>
    <name evidence="1" type="ORF">EVAR_97382_1</name>
</gene>
<keyword evidence="2" id="KW-1185">Reference proteome</keyword>
<sequence length="119" mass="13038">MFWKHIRAAGLRVGAVVSHIHPAAQGQLGHAPEAASSLHMIEINDSSLARVHPPPSRDIASTVSGLRTSPFYFAVWVKDSSVPSSGLSDGCHKFLYGVLRKDRKHELVISDPLVFHQFC</sequence>
<evidence type="ECO:0000313" key="2">
    <source>
        <dbReference type="Proteomes" id="UP000299102"/>
    </source>
</evidence>
<name>A0A4C1YVM9_EUMVA</name>
<comment type="caution">
    <text evidence="1">The sequence shown here is derived from an EMBL/GenBank/DDBJ whole genome shotgun (WGS) entry which is preliminary data.</text>
</comment>
<reference evidence="1 2" key="1">
    <citation type="journal article" date="2019" name="Commun. Biol.">
        <title>The bagworm genome reveals a unique fibroin gene that provides high tensile strength.</title>
        <authorList>
            <person name="Kono N."/>
            <person name="Nakamura H."/>
            <person name="Ohtoshi R."/>
            <person name="Tomita M."/>
            <person name="Numata K."/>
            <person name="Arakawa K."/>
        </authorList>
    </citation>
    <scope>NUCLEOTIDE SEQUENCE [LARGE SCALE GENOMIC DNA]</scope>
</reference>
<dbReference type="EMBL" id="BGZK01001449">
    <property type="protein sequence ID" value="GBP80188.1"/>
    <property type="molecule type" value="Genomic_DNA"/>
</dbReference>
<accession>A0A4C1YVM9</accession>